<organism evidence="2 3">
    <name type="scientific">Brevibacillus agri</name>
    <dbReference type="NCBI Taxonomy" id="51101"/>
    <lineage>
        <taxon>Bacteria</taxon>
        <taxon>Bacillati</taxon>
        <taxon>Bacillota</taxon>
        <taxon>Bacilli</taxon>
        <taxon>Bacillales</taxon>
        <taxon>Paenibacillaceae</taxon>
        <taxon>Brevibacillus</taxon>
    </lineage>
</organism>
<dbReference type="AlphaFoldDB" id="A0A3M8A6Y7"/>
<dbReference type="Gene3D" id="2.180.10.10">
    <property type="entry name" value="RHS repeat-associated core"/>
    <property type="match status" value="1"/>
</dbReference>
<evidence type="ECO:0000313" key="3">
    <source>
        <dbReference type="Proteomes" id="UP000276178"/>
    </source>
</evidence>
<dbReference type="PANTHER" id="PTHR32305">
    <property type="match status" value="1"/>
</dbReference>
<dbReference type="InterPro" id="IPR022385">
    <property type="entry name" value="Rhs_assc_core"/>
</dbReference>
<gene>
    <name evidence="2" type="ORF">EB820_24905</name>
</gene>
<protein>
    <submittedName>
        <fullName evidence="2">Type IV secretion protein Rhs</fullName>
    </submittedName>
</protein>
<comment type="caution">
    <text evidence="2">The sequence shown here is derived from an EMBL/GenBank/DDBJ whole genome shotgun (WGS) entry which is preliminary data.</text>
</comment>
<dbReference type="SUPFAM" id="SSF53474">
    <property type="entry name" value="alpha/beta-Hydrolases"/>
    <property type="match status" value="1"/>
</dbReference>
<proteinExistence type="predicted"/>
<sequence length="473" mass="54248">MQKTISSFAEITGMNHADGWNETNGYDLFGNITSQKRGGANYGTFAYDKLSRIKEETIQGNTRQYAYDRRGNRQIYANAPADSTRSYELKHDLLNRLTEYKDAKGTTTYTYYPGGLRATKQQTGSVTDTTHYVYLNGQVIEELTQEGRLKARNVFGNQLIWRKDYTTNQEGTYYYNSHGDVVKIKGSSGNVLNTYEYDIWGNLIADKVKETMMNPFAYAGEMYDKESGFYYLRARYYDPKMGRFVSEDTVKGQVDNPLTLNRYTYTHNNPVRYIDPTGHDAWLVHGTFSDNSTWKDDFVTYFKGLYKEDVRKFEWSGDNDNTARVKAAQSLAADIMNWRSIKGNEKKPIRLIGHSHGGNVSILAANVLEHEGIQVETLVTIATPVRELEYYLEYPVGQHLHVYNERDGVQVNGGSVWLLGEAKREFTNAANIKIEVGEEYDPIAAHSAMHSNVETWKKYITPYLEKFYVEPKR</sequence>
<dbReference type="PANTHER" id="PTHR32305:SF17">
    <property type="entry name" value="TRNA NUCLEASE WAPA"/>
    <property type="match status" value="1"/>
</dbReference>
<name>A0A3M8A6Y7_9BACL</name>
<dbReference type="RefSeq" id="WP_259676624.1">
    <property type="nucleotide sequence ID" value="NZ_RHHN01000104.1"/>
</dbReference>
<dbReference type="Pfam" id="PF07819">
    <property type="entry name" value="PGAP1"/>
    <property type="match status" value="1"/>
</dbReference>
<dbReference type="GO" id="GO:0016788">
    <property type="term" value="F:hydrolase activity, acting on ester bonds"/>
    <property type="evidence" value="ECO:0007669"/>
    <property type="project" value="InterPro"/>
</dbReference>
<dbReference type="PRINTS" id="PR00394">
    <property type="entry name" value="RHSPROTEIN"/>
</dbReference>
<dbReference type="InterPro" id="IPR050708">
    <property type="entry name" value="T6SS_VgrG/RHS"/>
</dbReference>
<accession>A0A3M8A6Y7</accession>
<dbReference type="Proteomes" id="UP000276178">
    <property type="component" value="Unassembled WGS sequence"/>
</dbReference>
<dbReference type="InterPro" id="IPR012908">
    <property type="entry name" value="PGAP1-ab_dom-like"/>
</dbReference>
<dbReference type="NCBIfam" id="TIGR03696">
    <property type="entry name" value="Rhs_assc_core"/>
    <property type="match status" value="1"/>
</dbReference>
<feature type="domain" description="GPI inositol-deacylase PGAP1-like alpha/beta" evidence="1">
    <location>
        <begin position="341"/>
        <end position="387"/>
    </location>
</feature>
<dbReference type="Gene3D" id="3.40.50.1820">
    <property type="entry name" value="alpha/beta hydrolase"/>
    <property type="match status" value="1"/>
</dbReference>
<dbReference type="InterPro" id="IPR029058">
    <property type="entry name" value="AB_hydrolase_fold"/>
</dbReference>
<reference evidence="2 3" key="1">
    <citation type="submission" date="2018-10" db="EMBL/GenBank/DDBJ databases">
        <title>Phylogenomics of Brevibacillus.</title>
        <authorList>
            <person name="Dunlap C."/>
        </authorList>
    </citation>
    <scope>NUCLEOTIDE SEQUENCE [LARGE SCALE GENOMIC DNA]</scope>
    <source>
        <strain evidence="2 3">NRRL NRS 1219</strain>
    </source>
</reference>
<evidence type="ECO:0000313" key="2">
    <source>
        <dbReference type="EMBL" id="RNB46896.1"/>
    </source>
</evidence>
<feature type="non-terminal residue" evidence="2">
    <location>
        <position position="1"/>
    </location>
</feature>
<dbReference type="EMBL" id="RHHN01000104">
    <property type="protein sequence ID" value="RNB46896.1"/>
    <property type="molecule type" value="Genomic_DNA"/>
</dbReference>
<evidence type="ECO:0000259" key="1">
    <source>
        <dbReference type="Pfam" id="PF07819"/>
    </source>
</evidence>